<evidence type="ECO:0000313" key="2">
    <source>
        <dbReference type="Proteomes" id="UP000324800"/>
    </source>
</evidence>
<gene>
    <name evidence="1" type="ORF">EZS28_042217</name>
</gene>
<organism evidence="1 2">
    <name type="scientific">Streblomastix strix</name>
    <dbReference type="NCBI Taxonomy" id="222440"/>
    <lineage>
        <taxon>Eukaryota</taxon>
        <taxon>Metamonada</taxon>
        <taxon>Preaxostyla</taxon>
        <taxon>Oxymonadida</taxon>
        <taxon>Streblomastigidae</taxon>
        <taxon>Streblomastix</taxon>
    </lineage>
</organism>
<name>A0A5J4TVE9_9EUKA</name>
<dbReference type="AlphaFoldDB" id="A0A5J4TVE9"/>
<reference evidence="1 2" key="1">
    <citation type="submission" date="2019-03" db="EMBL/GenBank/DDBJ databases">
        <title>Single cell metagenomics reveals metabolic interactions within the superorganism composed of flagellate Streblomastix strix and complex community of Bacteroidetes bacteria on its surface.</title>
        <authorList>
            <person name="Treitli S.C."/>
            <person name="Kolisko M."/>
            <person name="Husnik F."/>
            <person name="Keeling P."/>
            <person name="Hampl V."/>
        </authorList>
    </citation>
    <scope>NUCLEOTIDE SEQUENCE [LARGE SCALE GENOMIC DNA]</scope>
    <source>
        <strain evidence="1">ST1C</strain>
    </source>
</reference>
<evidence type="ECO:0000313" key="1">
    <source>
        <dbReference type="EMBL" id="KAA6362257.1"/>
    </source>
</evidence>
<protein>
    <submittedName>
        <fullName evidence="1">Uncharacterized protein</fullName>
    </submittedName>
</protein>
<dbReference type="EMBL" id="SNRW01024453">
    <property type="protein sequence ID" value="KAA6362257.1"/>
    <property type="molecule type" value="Genomic_DNA"/>
</dbReference>
<proteinExistence type="predicted"/>
<dbReference type="Proteomes" id="UP000324800">
    <property type="component" value="Unassembled WGS sequence"/>
</dbReference>
<comment type="caution">
    <text evidence="1">The sequence shown here is derived from an EMBL/GenBank/DDBJ whole genome shotgun (WGS) entry which is preliminary data.</text>
</comment>
<feature type="non-terminal residue" evidence="1">
    <location>
        <position position="1"/>
    </location>
</feature>
<accession>A0A5J4TVE9</accession>
<sequence>VPPPNYRNSRSIKVGYESYVPITVAALLIKIYTPFESESGRGQKVLWWIVILIKGFVFDTSSIFTPQNMSIPSPPILIYVSEEVIIAPYEEPVNNPPVKFNLPELIFKIFEAVKVPELILITVFDIINRQFADEKGGPVLNPLMIVSYLPEKLIIP</sequence>